<dbReference type="RefSeq" id="WP_014109835.1">
    <property type="nucleotide sequence ID" value="NC_016041.1"/>
</dbReference>
<name>G4QML0_GLANF</name>
<evidence type="ECO:0000259" key="1">
    <source>
        <dbReference type="PROSITE" id="PS50075"/>
    </source>
</evidence>
<dbReference type="InterPro" id="IPR036736">
    <property type="entry name" value="ACP-like_sf"/>
</dbReference>
<dbReference type="HOGENOM" id="CLU_108696_21_0_6"/>
<sequence length="81" mass="9295">MNNEQTLKTVITRLILEIAPEADIESLDPNEDFREELDLDSIDFMNLLEAVNLETGVTISESDYDQVNTLQSMIEYIESKK</sequence>
<evidence type="ECO:0000313" key="2">
    <source>
        <dbReference type="EMBL" id="AEP30962.1"/>
    </source>
</evidence>
<dbReference type="SUPFAM" id="SSF47336">
    <property type="entry name" value="ACP-like"/>
    <property type="match status" value="1"/>
</dbReference>
<protein>
    <submittedName>
        <fullName evidence="2">Phosphopantetheine-binding protein</fullName>
    </submittedName>
</protein>
<dbReference type="KEGG" id="gni:GNIT_2865"/>
<evidence type="ECO:0000313" key="3">
    <source>
        <dbReference type="Proteomes" id="UP000009282"/>
    </source>
</evidence>
<reference evidence="2 3" key="1">
    <citation type="journal article" date="2011" name="J. Bacteriol.">
        <title>Complete genome sequence of seawater bacterium Glaciecola nitratireducens FR1064T.</title>
        <authorList>
            <person name="Bian F."/>
            <person name="Qin Q.L."/>
            <person name="Xie B.B."/>
            <person name="Shu Y.L."/>
            <person name="Zhang X.Y."/>
            <person name="Yu Y."/>
            <person name="Chen B."/>
            <person name="Chen X.L."/>
            <person name="Zhou B.C."/>
            <person name="Zhang Y.Z."/>
        </authorList>
    </citation>
    <scope>NUCLEOTIDE SEQUENCE [LARGE SCALE GENOMIC DNA]</scope>
    <source>
        <strain evidence="3">JCM 12485 / KCTC 12276 / FR1064</strain>
    </source>
</reference>
<accession>G4QML0</accession>
<dbReference type="eggNOG" id="COG0236">
    <property type="taxonomic scope" value="Bacteria"/>
</dbReference>
<organism evidence="2 3">
    <name type="scientific">Glaciecola nitratireducens (strain JCM 12485 / KCTC 12276 / FR1064)</name>
    <dbReference type="NCBI Taxonomy" id="1085623"/>
    <lineage>
        <taxon>Bacteria</taxon>
        <taxon>Pseudomonadati</taxon>
        <taxon>Pseudomonadota</taxon>
        <taxon>Gammaproteobacteria</taxon>
        <taxon>Alteromonadales</taxon>
        <taxon>Alteromonadaceae</taxon>
        <taxon>Brumicola</taxon>
    </lineage>
</organism>
<dbReference type="Proteomes" id="UP000009282">
    <property type="component" value="Chromosome"/>
</dbReference>
<dbReference type="Gene3D" id="1.10.1200.10">
    <property type="entry name" value="ACP-like"/>
    <property type="match status" value="1"/>
</dbReference>
<keyword evidence="3" id="KW-1185">Reference proteome</keyword>
<dbReference type="PROSITE" id="PS50075">
    <property type="entry name" value="CARRIER"/>
    <property type="match status" value="1"/>
</dbReference>
<dbReference type="AlphaFoldDB" id="G4QML0"/>
<dbReference type="EMBL" id="CP003060">
    <property type="protein sequence ID" value="AEP30962.1"/>
    <property type="molecule type" value="Genomic_DNA"/>
</dbReference>
<gene>
    <name evidence="2" type="ordered locus">GNIT_2865</name>
</gene>
<dbReference type="OrthoDB" id="9810922at2"/>
<dbReference type="Pfam" id="PF00550">
    <property type="entry name" value="PP-binding"/>
    <property type="match status" value="1"/>
</dbReference>
<proteinExistence type="predicted"/>
<feature type="domain" description="Carrier" evidence="1">
    <location>
        <begin position="5"/>
        <end position="81"/>
    </location>
</feature>
<dbReference type="InterPro" id="IPR009081">
    <property type="entry name" value="PP-bd_ACP"/>
</dbReference>
<dbReference type="STRING" id="1085623.GNIT_2865"/>